<name>A0A835IUW2_9MAGN</name>
<accession>A0A835IUW2</accession>
<reference evidence="1 2" key="1">
    <citation type="submission" date="2020-10" db="EMBL/GenBank/DDBJ databases">
        <title>The Coptis chinensis genome and diversification of protoberbering-type alkaloids.</title>
        <authorList>
            <person name="Wang B."/>
            <person name="Shu S."/>
            <person name="Song C."/>
            <person name="Liu Y."/>
        </authorList>
    </citation>
    <scope>NUCLEOTIDE SEQUENCE [LARGE SCALE GENOMIC DNA]</scope>
    <source>
        <strain evidence="1">HL-2020</strain>
        <tissue evidence="1">Leaf</tissue>
    </source>
</reference>
<comment type="caution">
    <text evidence="1">The sequence shown here is derived from an EMBL/GenBank/DDBJ whole genome shotgun (WGS) entry which is preliminary data.</text>
</comment>
<protein>
    <recommendedName>
        <fullName evidence="3">F-box protein</fullName>
    </recommendedName>
</protein>
<dbReference type="OrthoDB" id="1181706at2759"/>
<evidence type="ECO:0000313" key="2">
    <source>
        <dbReference type="Proteomes" id="UP000631114"/>
    </source>
</evidence>
<evidence type="ECO:0008006" key="3">
    <source>
        <dbReference type="Google" id="ProtNLM"/>
    </source>
</evidence>
<sequence length="155" mass="17732">MYVFSPTTEKWTKHYLTVEPCINGSLWSVRYLFFDGSLYTLSISGHLLKFDLQLSCCRAIELPHVVVEAASIGCLGVSQGSLHYSWSDGQSSMTMRVWMLKVDEWVLPSVSNTFTNIHSAVTFLVLRVFLFLDFIRLQISFLLEISGEYFVMIRA</sequence>
<dbReference type="EMBL" id="JADFTS010000001">
    <property type="protein sequence ID" value="KAF9623849.1"/>
    <property type="molecule type" value="Genomic_DNA"/>
</dbReference>
<keyword evidence="2" id="KW-1185">Reference proteome</keyword>
<proteinExistence type="predicted"/>
<dbReference type="AlphaFoldDB" id="A0A835IUW2"/>
<organism evidence="1 2">
    <name type="scientific">Coptis chinensis</name>
    <dbReference type="NCBI Taxonomy" id="261450"/>
    <lineage>
        <taxon>Eukaryota</taxon>
        <taxon>Viridiplantae</taxon>
        <taxon>Streptophyta</taxon>
        <taxon>Embryophyta</taxon>
        <taxon>Tracheophyta</taxon>
        <taxon>Spermatophyta</taxon>
        <taxon>Magnoliopsida</taxon>
        <taxon>Ranunculales</taxon>
        <taxon>Ranunculaceae</taxon>
        <taxon>Coptidoideae</taxon>
        <taxon>Coptis</taxon>
    </lineage>
</organism>
<gene>
    <name evidence="1" type="ORF">IFM89_005434</name>
</gene>
<evidence type="ECO:0000313" key="1">
    <source>
        <dbReference type="EMBL" id="KAF9623849.1"/>
    </source>
</evidence>
<dbReference type="Proteomes" id="UP000631114">
    <property type="component" value="Unassembled WGS sequence"/>
</dbReference>